<evidence type="ECO:0000313" key="1">
    <source>
        <dbReference type="EMBL" id="AET57236.1"/>
    </source>
</evidence>
<protein>
    <submittedName>
        <fullName evidence="1">Uncharacterized protein</fullName>
    </submittedName>
</protein>
<dbReference type="Proteomes" id="UP000005876">
    <property type="component" value="Chromosome"/>
</dbReference>
<reference key="2">
    <citation type="submission" date="2011-11" db="EMBL/GenBank/DDBJ databases">
        <authorList>
            <person name="Shin S.H."/>
            <person name="Kim S."/>
            <person name="Kim J.Y."/>
        </authorList>
    </citation>
    <scope>NUCLEOTIDE SEQUENCE</scope>
    <source>
        <strain>HPL-003</strain>
    </source>
</reference>
<reference evidence="2" key="1">
    <citation type="submission" date="2011-11" db="EMBL/GenBank/DDBJ databases">
        <title>Complete sequence of Paenibacillus terrae HPL-003.</title>
        <authorList>
            <person name="Shin S.H."/>
            <person name="Kim S."/>
            <person name="Kim J.Y."/>
        </authorList>
    </citation>
    <scope>NUCLEOTIDE SEQUENCE [LARGE SCALE GENOMIC DNA]</scope>
    <source>
        <strain evidence="2">HPL-003</strain>
    </source>
</reference>
<evidence type="ECO:0000313" key="2">
    <source>
        <dbReference type="Proteomes" id="UP000005876"/>
    </source>
</evidence>
<dbReference type="AlphaFoldDB" id="G7VZJ4"/>
<proteinExistence type="predicted"/>
<name>G7VZJ4_PAETH</name>
<dbReference type="STRING" id="985665.HPL003_02275"/>
<gene>
    <name evidence="1" type="ordered locus">HPL003_02275</name>
</gene>
<reference evidence="1 2" key="3">
    <citation type="journal article" date="2012" name="J. Bacteriol.">
        <title>Genome Sequence of Paenibacillus terrae HPL-003, a Xylanase-Producing Bacterium Isolated from Soil Found in Forest Residue.</title>
        <authorList>
            <person name="Shin S.H."/>
            <person name="Kim S."/>
            <person name="Kim J.Y."/>
            <person name="Song H.Y."/>
            <person name="Cho S.J."/>
            <person name="Kim D.R."/>
            <person name="Lee K.I."/>
            <person name="Lim H.K."/>
            <person name="Park N.J."/>
            <person name="Hwang I.T."/>
            <person name="Yang K.S."/>
        </authorList>
    </citation>
    <scope>NUCLEOTIDE SEQUENCE [LARGE SCALE GENOMIC DNA]</scope>
    <source>
        <strain evidence="1 2">HPL-003</strain>
    </source>
</reference>
<organism evidence="1 2">
    <name type="scientific">Paenibacillus terrae (strain HPL-003)</name>
    <dbReference type="NCBI Taxonomy" id="985665"/>
    <lineage>
        <taxon>Bacteria</taxon>
        <taxon>Bacillati</taxon>
        <taxon>Bacillota</taxon>
        <taxon>Bacilli</taxon>
        <taxon>Bacillales</taxon>
        <taxon>Paenibacillaceae</taxon>
        <taxon>Paenibacillus</taxon>
    </lineage>
</organism>
<sequence length="63" mass="7269">MTRSGHARLPLHHFFKRLLTLMIRLYNQKKPAACLGLPIRGKKQGYSYISDFLATVENSTTYN</sequence>
<dbReference type="KEGG" id="pta:HPL003_02275"/>
<accession>G7VZJ4</accession>
<dbReference type="HOGENOM" id="CLU_2881704_0_0_9"/>
<dbReference type="EMBL" id="CP003107">
    <property type="protein sequence ID" value="AET57236.1"/>
    <property type="molecule type" value="Genomic_DNA"/>
</dbReference>